<gene>
    <name evidence="1" type="ORF">ATANTOWER_020075</name>
</gene>
<evidence type="ECO:0000313" key="2">
    <source>
        <dbReference type="Proteomes" id="UP001345963"/>
    </source>
</evidence>
<name>A0ABU7B8H7_9TELE</name>
<dbReference type="Proteomes" id="UP001345963">
    <property type="component" value="Unassembled WGS sequence"/>
</dbReference>
<sequence length="113" mass="13189">MIMFFFPWNDCFETKHTAEINQSKHKHCTSKYVLQGQTEVSKFSPFSWLDVCWMSSNIIRLFESVTKRGDLLSCAAYCLALTKDVVCKNLDQRTETDKKAKKLRMELKADKII</sequence>
<accession>A0ABU7B8H7</accession>
<organism evidence="1 2">
    <name type="scientific">Ataeniobius toweri</name>
    <dbReference type="NCBI Taxonomy" id="208326"/>
    <lineage>
        <taxon>Eukaryota</taxon>
        <taxon>Metazoa</taxon>
        <taxon>Chordata</taxon>
        <taxon>Craniata</taxon>
        <taxon>Vertebrata</taxon>
        <taxon>Euteleostomi</taxon>
        <taxon>Actinopterygii</taxon>
        <taxon>Neopterygii</taxon>
        <taxon>Teleostei</taxon>
        <taxon>Neoteleostei</taxon>
        <taxon>Acanthomorphata</taxon>
        <taxon>Ovalentaria</taxon>
        <taxon>Atherinomorphae</taxon>
        <taxon>Cyprinodontiformes</taxon>
        <taxon>Goodeidae</taxon>
        <taxon>Ataeniobius</taxon>
    </lineage>
</organism>
<proteinExistence type="predicted"/>
<reference evidence="1 2" key="1">
    <citation type="submission" date="2021-07" db="EMBL/GenBank/DDBJ databases">
        <authorList>
            <person name="Palmer J.M."/>
        </authorList>
    </citation>
    <scope>NUCLEOTIDE SEQUENCE [LARGE SCALE GENOMIC DNA]</scope>
    <source>
        <strain evidence="1 2">AT_MEX2019</strain>
        <tissue evidence="1">Muscle</tissue>
    </source>
</reference>
<comment type="caution">
    <text evidence="1">The sequence shown here is derived from an EMBL/GenBank/DDBJ whole genome shotgun (WGS) entry which is preliminary data.</text>
</comment>
<evidence type="ECO:0000313" key="1">
    <source>
        <dbReference type="EMBL" id="MED6246578.1"/>
    </source>
</evidence>
<keyword evidence="2" id="KW-1185">Reference proteome</keyword>
<protein>
    <submittedName>
        <fullName evidence="1">Uncharacterized protein</fullName>
    </submittedName>
</protein>
<dbReference type="EMBL" id="JAHUTI010043570">
    <property type="protein sequence ID" value="MED6246578.1"/>
    <property type="molecule type" value="Genomic_DNA"/>
</dbReference>